<dbReference type="RefSeq" id="XP_043035852.1">
    <property type="nucleotide sequence ID" value="XM_043180917.1"/>
</dbReference>
<accession>A0A9P7VKL4</accession>
<reference evidence="1" key="1">
    <citation type="submission" date="2020-11" db="EMBL/GenBank/DDBJ databases">
        <title>Adaptations for nitrogen fixation in a non-lichenized fungal sporocarp promotes dispersal by wood-feeding termites.</title>
        <authorList>
            <consortium name="DOE Joint Genome Institute"/>
            <person name="Koch R.A."/>
            <person name="Yoon G."/>
            <person name="Arayal U."/>
            <person name="Lail K."/>
            <person name="Amirebrahimi M."/>
            <person name="Labutti K."/>
            <person name="Lipzen A."/>
            <person name="Riley R."/>
            <person name="Barry K."/>
            <person name="Henrissat B."/>
            <person name="Grigoriev I.V."/>
            <person name="Herr J.R."/>
            <person name="Aime M.C."/>
        </authorList>
    </citation>
    <scope>NUCLEOTIDE SEQUENCE</scope>
    <source>
        <strain evidence="1">MCA 3950</strain>
    </source>
</reference>
<evidence type="ECO:0000313" key="1">
    <source>
        <dbReference type="EMBL" id="KAG7442352.1"/>
    </source>
</evidence>
<proteinExistence type="predicted"/>
<protein>
    <submittedName>
        <fullName evidence="1">Uncharacterized protein</fullName>
    </submittedName>
</protein>
<gene>
    <name evidence="1" type="ORF">BT62DRAFT_445227</name>
</gene>
<sequence>MLKYALQRGMVPKMGLRSDVSGSRIHSENTFGWQSMGGSQLLSGKRVFQSLLPPIKSHPPASPQLYLGLISFLCLYAAKSDCLLWGNLLHLRLFSTSSDSILQRRQTACWDRRRWSGVDPGFTLFGGMRLWGGHPQVGRGCLVGGYHDHREDGEMAEFTSTTRPIAVIQWHISLPVFLVSPDTVSFLIQTSSIGDPPSVQCCAVNFYCCRGIGGSVKN</sequence>
<comment type="caution">
    <text evidence="1">The sequence shown here is derived from an EMBL/GenBank/DDBJ whole genome shotgun (WGS) entry which is preliminary data.</text>
</comment>
<dbReference type="GeneID" id="66103213"/>
<dbReference type="Proteomes" id="UP000812287">
    <property type="component" value="Unassembled WGS sequence"/>
</dbReference>
<dbReference type="EMBL" id="MU250552">
    <property type="protein sequence ID" value="KAG7442352.1"/>
    <property type="molecule type" value="Genomic_DNA"/>
</dbReference>
<organism evidence="1 2">
    <name type="scientific">Guyanagaster necrorhizus</name>
    <dbReference type="NCBI Taxonomy" id="856835"/>
    <lineage>
        <taxon>Eukaryota</taxon>
        <taxon>Fungi</taxon>
        <taxon>Dikarya</taxon>
        <taxon>Basidiomycota</taxon>
        <taxon>Agaricomycotina</taxon>
        <taxon>Agaricomycetes</taxon>
        <taxon>Agaricomycetidae</taxon>
        <taxon>Agaricales</taxon>
        <taxon>Marasmiineae</taxon>
        <taxon>Physalacriaceae</taxon>
        <taxon>Guyanagaster</taxon>
    </lineage>
</organism>
<evidence type="ECO:0000313" key="2">
    <source>
        <dbReference type="Proteomes" id="UP000812287"/>
    </source>
</evidence>
<keyword evidence="2" id="KW-1185">Reference proteome</keyword>
<name>A0A9P7VKL4_9AGAR</name>
<dbReference type="AlphaFoldDB" id="A0A9P7VKL4"/>
<dbReference type="OrthoDB" id="10533174at2759"/>